<dbReference type="InterPro" id="IPR034164">
    <property type="entry name" value="Pepsin-like_dom"/>
</dbReference>
<dbReference type="CDD" id="cd05471">
    <property type="entry name" value="pepsin_like"/>
    <property type="match status" value="1"/>
</dbReference>
<feature type="active site" evidence="5">
    <location>
        <position position="288"/>
    </location>
</feature>
<dbReference type="GO" id="GO:0006508">
    <property type="term" value="P:proteolysis"/>
    <property type="evidence" value="ECO:0007669"/>
    <property type="project" value="UniProtKB-KW"/>
</dbReference>
<dbReference type="Gene3D" id="2.40.70.10">
    <property type="entry name" value="Acid Proteases"/>
    <property type="match status" value="2"/>
</dbReference>
<evidence type="ECO:0000313" key="10">
    <source>
        <dbReference type="EMBL" id="SJK96960.1"/>
    </source>
</evidence>
<dbReference type="PRINTS" id="PR00792">
    <property type="entry name" value="PEPSIN"/>
</dbReference>
<dbReference type="SUPFAM" id="SSF50630">
    <property type="entry name" value="Acid proteases"/>
    <property type="match status" value="1"/>
</dbReference>
<evidence type="ECO:0000256" key="5">
    <source>
        <dbReference type="PIRSR" id="PIRSR601461-1"/>
    </source>
</evidence>
<keyword evidence="3 6" id="KW-0064">Aspartyl protease</keyword>
<evidence type="ECO:0000313" key="11">
    <source>
        <dbReference type="Proteomes" id="UP000219338"/>
    </source>
</evidence>
<feature type="signal peptide" evidence="8">
    <location>
        <begin position="1"/>
        <end position="17"/>
    </location>
</feature>
<dbReference type="EMBL" id="FUEG01000001">
    <property type="protein sequence ID" value="SJK96960.1"/>
    <property type="molecule type" value="Genomic_DNA"/>
</dbReference>
<dbReference type="OMA" id="FYPAWML"/>
<dbReference type="InterPro" id="IPR021109">
    <property type="entry name" value="Peptidase_aspartic_dom_sf"/>
</dbReference>
<gene>
    <name evidence="10" type="ORF">ARMOST_00209</name>
</gene>
<evidence type="ECO:0000256" key="4">
    <source>
        <dbReference type="ARBA" id="ARBA00022801"/>
    </source>
</evidence>
<dbReference type="GO" id="GO:0004190">
    <property type="term" value="F:aspartic-type endopeptidase activity"/>
    <property type="evidence" value="ECO:0007669"/>
    <property type="project" value="UniProtKB-KW"/>
</dbReference>
<dbReference type="STRING" id="47428.A0A284QKJ2"/>
<sequence length="479" mass="49331">MFLVPVSLLFILLSVSAEPIHVSIRNNGPRQVDYAAAADALRAKYGYFPASQSRKRQSTAGIGIVDQNTDASYFATVNIGTPAQSFDVILDTGSSDLWVADASCSSCSSSTPLFDTQSSSTLKTASGSNSETTIRYGSGAVAGTLSADTVSMGGFTVNQQTFLAVDQTTSSLLSGSVSGIMGLAFEQIASTQATPFWQALVSGNQLTSPEMSFWLARHRGETNVQPEESGGVFTLGGTNSTLFTGDIEQVPIVVYAFRLPLIRVSALTVQGKSVALTTSGTTALSAIDTGTTLIGGPSNDVAAIWAQVDGAQQARGQEGLYTFPCNTNVDVTMSFGGKAWPINSQDMNLGPATAGSNMCLGGIFDLTAGSNIPEGTGNPGWVVGATFLKNVYSVFRDSNPPAIGFAQLSSAAGGSGAGPSSNSSEPSLTSSVRTTTGTPGAAPSGTTTSTTNTAAKANIPWRVDLSILGLAVLSSFWFL</sequence>
<protein>
    <recommendedName>
        <fullName evidence="9">Peptidase A1 domain-containing protein</fullName>
    </recommendedName>
</protein>
<evidence type="ECO:0000256" key="2">
    <source>
        <dbReference type="ARBA" id="ARBA00022670"/>
    </source>
</evidence>
<dbReference type="InterPro" id="IPR033121">
    <property type="entry name" value="PEPTIDASE_A1"/>
</dbReference>
<evidence type="ECO:0000259" key="9">
    <source>
        <dbReference type="PROSITE" id="PS51767"/>
    </source>
</evidence>
<dbReference type="PANTHER" id="PTHR47966:SF6">
    <property type="entry name" value="PEPTIDASE A1 DOMAIN-CONTAINING PROTEIN"/>
    <property type="match status" value="1"/>
</dbReference>
<feature type="domain" description="Peptidase A1" evidence="9">
    <location>
        <begin position="73"/>
        <end position="406"/>
    </location>
</feature>
<reference evidence="11" key="1">
    <citation type="journal article" date="2017" name="Nat. Ecol. Evol.">
        <title>Genome expansion and lineage-specific genetic innovations in the forest pathogenic fungi Armillaria.</title>
        <authorList>
            <person name="Sipos G."/>
            <person name="Prasanna A.N."/>
            <person name="Walter M.C."/>
            <person name="O'Connor E."/>
            <person name="Balint B."/>
            <person name="Krizsan K."/>
            <person name="Kiss B."/>
            <person name="Hess J."/>
            <person name="Varga T."/>
            <person name="Slot J."/>
            <person name="Riley R."/>
            <person name="Boka B."/>
            <person name="Rigling D."/>
            <person name="Barry K."/>
            <person name="Lee J."/>
            <person name="Mihaltcheva S."/>
            <person name="LaButti K."/>
            <person name="Lipzen A."/>
            <person name="Waldron R."/>
            <person name="Moloney N.M."/>
            <person name="Sperisen C."/>
            <person name="Kredics L."/>
            <person name="Vagvoelgyi C."/>
            <person name="Patrignani A."/>
            <person name="Fitzpatrick D."/>
            <person name="Nagy I."/>
            <person name="Doyle S."/>
            <person name="Anderson J.B."/>
            <person name="Grigoriev I.V."/>
            <person name="Gueldener U."/>
            <person name="Muensterkoetter M."/>
            <person name="Nagy L.G."/>
        </authorList>
    </citation>
    <scope>NUCLEOTIDE SEQUENCE [LARGE SCALE GENOMIC DNA]</scope>
    <source>
        <strain evidence="11">C18/9</strain>
    </source>
</reference>
<keyword evidence="2 6" id="KW-0645">Protease</keyword>
<proteinExistence type="inferred from homology"/>
<dbReference type="PROSITE" id="PS51767">
    <property type="entry name" value="PEPTIDASE_A1"/>
    <property type="match status" value="1"/>
</dbReference>
<evidence type="ECO:0000256" key="1">
    <source>
        <dbReference type="ARBA" id="ARBA00007447"/>
    </source>
</evidence>
<keyword evidence="11" id="KW-1185">Reference proteome</keyword>
<evidence type="ECO:0000256" key="3">
    <source>
        <dbReference type="ARBA" id="ARBA00022750"/>
    </source>
</evidence>
<evidence type="ECO:0000256" key="7">
    <source>
        <dbReference type="SAM" id="MobiDB-lite"/>
    </source>
</evidence>
<feature type="chain" id="PRO_5012944703" description="Peptidase A1 domain-containing protein" evidence="8">
    <location>
        <begin position="18"/>
        <end position="479"/>
    </location>
</feature>
<comment type="similarity">
    <text evidence="1 6">Belongs to the peptidase A1 family.</text>
</comment>
<feature type="region of interest" description="Disordered" evidence="7">
    <location>
        <begin position="414"/>
        <end position="453"/>
    </location>
</feature>
<name>A0A284QKJ2_ARMOS</name>
<keyword evidence="4 6" id="KW-0378">Hydrolase</keyword>
<accession>A0A284QKJ2</accession>
<dbReference type="Proteomes" id="UP000219338">
    <property type="component" value="Unassembled WGS sequence"/>
</dbReference>
<dbReference type="InterPro" id="IPR001969">
    <property type="entry name" value="Aspartic_peptidase_AS"/>
</dbReference>
<dbReference type="InterPro" id="IPR001461">
    <property type="entry name" value="Aspartic_peptidase_A1"/>
</dbReference>
<dbReference type="FunFam" id="2.40.70.10:FF:000115">
    <property type="entry name" value="Lysosomal aspartic protease"/>
    <property type="match status" value="1"/>
</dbReference>
<dbReference type="OrthoDB" id="771136at2759"/>
<dbReference type="PANTHER" id="PTHR47966">
    <property type="entry name" value="BETA-SITE APP-CLEAVING ENZYME, ISOFORM A-RELATED"/>
    <property type="match status" value="1"/>
</dbReference>
<organism evidence="10 11">
    <name type="scientific">Armillaria ostoyae</name>
    <name type="common">Armillaria root rot fungus</name>
    <dbReference type="NCBI Taxonomy" id="47428"/>
    <lineage>
        <taxon>Eukaryota</taxon>
        <taxon>Fungi</taxon>
        <taxon>Dikarya</taxon>
        <taxon>Basidiomycota</taxon>
        <taxon>Agaricomycotina</taxon>
        <taxon>Agaricomycetes</taxon>
        <taxon>Agaricomycetidae</taxon>
        <taxon>Agaricales</taxon>
        <taxon>Marasmiineae</taxon>
        <taxon>Physalacriaceae</taxon>
        <taxon>Armillaria</taxon>
    </lineage>
</organism>
<keyword evidence="8" id="KW-0732">Signal</keyword>
<dbReference type="Pfam" id="PF00026">
    <property type="entry name" value="Asp"/>
    <property type="match status" value="1"/>
</dbReference>
<evidence type="ECO:0000256" key="8">
    <source>
        <dbReference type="SAM" id="SignalP"/>
    </source>
</evidence>
<dbReference type="AlphaFoldDB" id="A0A284QKJ2"/>
<dbReference type="PROSITE" id="PS00141">
    <property type="entry name" value="ASP_PROTEASE"/>
    <property type="match status" value="1"/>
</dbReference>
<evidence type="ECO:0000256" key="6">
    <source>
        <dbReference type="RuleBase" id="RU000454"/>
    </source>
</evidence>
<feature type="active site" evidence="5">
    <location>
        <position position="91"/>
    </location>
</feature>